<feature type="region of interest" description="Disordered" evidence="2">
    <location>
        <begin position="126"/>
        <end position="199"/>
    </location>
</feature>
<name>A0A1Q9E7C8_SYMMI</name>
<dbReference type="Pfam" id="PF07859">
    <property type="entry name" value="Abhydrolase_3"/>
    <property type="match status" value="1"/>
</dbReference>
<comment type="caution">
    <text evidence="4">The sequence shown here is derived from an EMBL/GenBank/DDBJ whole genome shotgun (WGS) entry which is preliminary data.</text>
</comment>
<protein>
    <submittedName>
        <fullName evidence="4">Putative isoprenylcysteine alpha-carbonyl methylesterase ICMEL1</fullName>
    </submittedName>
</protein>
<sequence>MYESFRTRDRLDMIVTLEYLIKLQYQGDSKMNMFKQSWLEVTNRMQPDDVPSDTALRDTLCSKIKDSQALKLELNVNYEMLSYDDPARSYKTLLQLMDRCIMRQREQKNLAQTQIGLRLMVEGKDQMTVPAKTKRSGKDTAAPAPKKGNRPKKGNGKVEEAALVLPQSKAKAHAIDKPGKGNGKKQRERSESADNQPGRSNKHIRCKFFLFMNVTMVANVPTVIPGRLQNVAVMAHHQGQELRLEVAALLAAIVVLTTPGAQPAAVDVLLVSLVCGFAAAACEVAGGATPWLDDNLLVSFGTGMLLRSFAGVANFAGLESKAHTFAPEEGLRLHLLRPPDAQSQKSDKPGCIVLFHGGSWMVGSPSQFYKHAQTIAKDLGVAVACCQYRLWLTHPRADVPFDAVDDAQRCVRYLHKEADTLGLDKTRLVVGGLSAGGQLAAMTALEAGEEIGLAGLLLLNPVLDLDFTAGWRRRTPLIWLGSTLLRARYGEEALHAKSPLHQVRSLPFSTLILHGEEDDIIPLAQSEAFVSEMQRSHNDCKVIAFPEVNHHFLRAKPEVAERHLLTVGSFLHSVGVEFIDAAILPSVDCISVVAVQESIGSVVKVEGRTVHWFQKGDGFVQTNQPVTVTPLGQLFEVEVIKAVNLGRKLDCELGFCIGLCSKPPRASEKSKTERQDCWIAGGDTSFYLKGVQRRVGKSSADGQQKYLHIGSDLHAKDRVAILAEWSGALSLFVNGEQVGRYSNAIDHSEVVLPLYGVADIFVREASEDYTVRSIGLIGDESEDGWTVQKEQMERAAVELAGIHQLLHGEAAVATTIGPSCDLYACGRILLSLFRGGREVLPSSNLDRFAVAYANWAQAGCPPTEKRYGLLWALKELKGEKTERSEELAQLEKTEVRLVVSRCIKRSRYSRLGSCWEAAEMLASASSWLSISDDFMKSHLDAVQQAKRSSLLDTHYSLAQELYEQERKLSGESLLNRATHTAMQAAQHRAEGRSVSARWNLRPYIIGPAHIQRILQAVRLNLCAEDIFETKKLAERKRASGAVARWQSFGDGYLQNPVFPDEIFVVDVH</sequence>
<dbReference type="InterPro" id="IPR029058">
    <property type="entry name" value="AB_hydrolase_fold"/>
</dbReference>
<dbReference type="InterPro" id="IPR013094">
    <property type="entry name" value="AB_hydrolase_3"/>
</dbReference>
<keyword evidence="1" id="KW-0378">Hydrolase</keyword>
<keyword evidence="5" id="KW-1185">Reference proteome</keyword>
<proteinExistence type="predicted"/>
<evidence type="ECO:0000259" key="3">
    <source>
        <dbReference type="Pfam" id="PF07859"/>
    </source>
</evidence>
<dbReference type="PANTHER" id="PTHR48081:SF30">
    <property type="entry name" value="ACETYL-HYDROLASE LIPR-RELATED"/>
    <property type="match status" value="1"/>
</dbReference>
<dbReference type="PANTHER" id="PTHR48081">
    <property type="entry name" value="AB HYDROLASE SUPERFAMILY PROTEIN C4A8.06C"/>
    <property type="match status" value="1"/>
</dbReference>
<dbReference type="EMBL" id="LSRX01000239">
    <property type="protein sequence ID" value="OLQ03328.1"/>
    <property type="molecule type" value="Genomic_DNA"/>
</dbReference>
<dbReference type="Proteomes" id="UP000186817">
    <property type="component" value="Unassembled WGS sequence"/>
</dbReference>
<dbReference type="GO" id="GO:0004806">
    <property type="term" value="F:triacylglycerol lipase activity"/>
    <property type="evidence" value="ECO:0007669"/>
    <property type="project" value="TreeGrafter"/>
</dbReference>
<dbReference type="SUPFAM" id="SSF53474">
    <property type="entry name" value="alpha/beta-Hydrolases"/>
    <property type="match status" value="1"/>
</dbReference>
<organism evidence="4 5">
    <name type="scientific">Symbiodinium microadriaticum</name>
    <name type="common">Dinoflagellate</name>
    <name type="synonym">Zooxanthella microadriatica</name>
    <dbReference type="NCBI Taxonomy" id="2951"/>
    <lineage>
        <taxon>Eukaryota</taxon>
        <taxon>Sar</taxon>
        <taxon>Alveolata</taxon>
        <taxon>Dinophyceae</taxon>
        <taxon>Suessiales</taxon>
        <taxon>Symbiodiniaceae</taxon>
        <taxon>Symbiodinium</taxon>
    </lineage>
</organism>
<gene>
    <name evidence="4" type="primary">IMCEL1</name>
    <name evidence="4" type="ORF">AK812_SmicGene13729</name>
</gene>
<dbReference type="InterPro" id="IPR050300">
    <property type="entry name" value="GDXG_lipolytic_enzyme"/>
</dbReference>
<reference evidence="4 5" key="1">
    <citation type="submission" date="2016-02" db="EMBL/GenBank/DDBJ databases">
        <title>Genome analysis of coral dinoflagellate symbionts highlights evolutionary adaptations to a symbiotic lifestyle.</title>
        <authorList>
            <person name="Aranda M."/>
            <person name="Li Y."/>
            <person name="Liew Y.J."/>
            <person name="Baumgarten S."/>
            <person name="Simakov O."/>
            <person name="Wilson M."/>
            <person name="Piel J."/>
            <person name="Ashoor H."/>
            <person name="Bougouffa S."/>
            <person name="Bajic V.B."/>
            <person name="Ryu T."/>
            <person name="Ravasi T."/>
            <person name="Bayer T."/>
            <person name="Micklem G."/>
            <person name="Kim H."/>
            <person name="Bhak J."/>
            <person name="Lajeunesse T.C."/>
            <person name="Voolstra C.R."/>
        </authorList>
    </citation>
    <scope>NUCLEOTIDE SEQUENCE [LARGE SCALE GENOMIC DNA]</scope>
    <source>
        <strain evidence="4 5">CCMP2467</strain>
    </source>
</reference>
<accession>A0A1Q9E7C8</accession>
<dbReference type="AlphaFoldDB" id="A0A1Q9E7C8"/>
<feature type="domain" description="Alpha/beta hydrolase fold-3" evidence="3">
    <location>
        <begin position="352"/>
        <end position="553"/>
    </location>
</feature>
<dbReference type="OrthoDB" id="408631at2759"/>
<evidence type="ECO:0000256" key="2">
    <source>
        <dbReference type="SAM" id="MobiDB-lite"/>
    </source>
</evidence>
<dbReference type="Gene3D" id="3.40.50.1820">
    <property type="entry name" value="alpha/beta hydrolase"/>
    <property type="match status" value="1"/>
</dbReference>
<evidence type="ECO:0000313" key="5">
    <source>
        <dbReference type="Proteomes" id="UP000186817"/>
    </source>
</evidence>
<evidence type="ECO:0000313" key="4">
    <source>
        <dbReference type="EMBL" id="OLQ03328.1"/>
    </source>
</evidence>
<evidence type="ECO:0000256" key="1">
    <source>
        <dbReference type="ARBA" id="ARBA00022801"/>
    </source>
</evidence>